<dbReference type="PANTHER" id="PTHR40124:SF1">
    <property type="entry name" value="DISAGGREGATASE RELATED REPEAT PROTEIN"/>
    <property type="match status" value="1"/>
</dbReference>
<dbReference type="Pfam" id="PF21294">
    <property type="entry name" value="Polysacc_lyase_14"/>
    <property type="match status" value="1"/>
</dbReference>
<dbReference type="Proteomes" id="UP000199069">
    <property type="component" value="Unassembled WGS sequence"/>
</dbReference>
<dbReference type="OrthoDB" id="10069995at2759"/>
<evidence type="ECO:0000259" key="3">
    <source>
        <dbReference type="Pfam" id="PF21294"/>
    </source>
</evidence>
<evidence type="ECO:0000313" key="4">
    <source>
        <dbReference type="EMBL" id="CTR07766.1"/>
    </source>
</evidence>
<dbReference type="PANTHER" id="PTHR40124">
    <property type="match status" value="1"/>
</dbReference>
<sequence>MVAVPLFAALLCTLSLSESVSALPAVANVKNAAAPADSTPDSYWTSTGSSYYIPGQDQAQVASPGRTTPAVSLPSPSLITIVAASSTSSAPLATLTSLPSSLSSDKILRSLVRRGDYEGFSAALLAKRQSGLDSLPADFSPIDLYMSMLESRIEAGHSPTPYLPAQRLRASAASAAASKASVSSLQAAASSSKAAASASKSLSAQGKTTTTKKATSTTTSTKKATSTSTTKKATTTTTRTTTTSSAKPTSTSSSSGQNLGLTDGVTYWKEKTYFYSLDSFKQDVPKNARFSWGDSAGGMNVEVVGKGVPADKWTGGVQGDSKSALQVAYPAGSRNPSALPIGGMGFYTSKIDITQATNVSFSYSVFFPVGFDFVKGGKLPGLYGGKTACSGGSAAEDCFSTRLMFRKGGMGELYLYAPREKQVDSLCTLPPLSFCNSVYGMSIGRGSWTFKTGEWTDIRQDIWLNTPGKADGGFNIWINGRIALRSDTVYYRNSVSGLVSNGTSTGDIATLINYDSIPDDVVIPNGGFKDYPAGNTSAPVSSGVFQPTFVTKILNPTATSALPTTTPPVPYRFDNENRRLRRTVVELEAKKKRATVATIPGFLGAMAQTFFGGSTSDYNSPVLQYSYFRGFGLRIN</sequence>
<dbReference type="GO" id="GO:0016829">
    <property type="term" value="F:lyase activity"/>
    <property type="evidence" value="ECO:0007669"/>
    <property type="project" value="UniProtKB-KW"/>
</dbReference>
<dbReference type="OMA" id="WTDIRQD"/>
<dbReference type="Gene3D" id="2.60.120.200">
    <property type="match status" value="1"/>
</dbReference>
<dbReference type="Proteomes" id="UP000239560">
    <property type="component" value="Unassembled WGS sequence"/>
</dbReference>
<feature type="chain" id="PRO_5036294106" evidence="2">
    <location>
        <begin position="23"/>
        <end position="636"/>
    </location>
</feature>
<organism evidence="4 6">
    <name type="scientific">Rhodotorula toruloides</name>
    <name type="common">Yeast</name>
    <name type="synonym">Rhodosporidium toruloides</name>
    <dbReference type="NCBI Taxonomy" id="5286"/>
    <lineage>
        <taxon>Eukaryota</taxon>
        <taxon>Fungi</taxon>
        <taxon>Dikarya</taxon>
        <taxon>Basidiomycota</taxon>
        <taxon>Pucciniomycotina</taxon>
        <taxon>Microbotryomycetes</taxon>
        <taxon>Sporidiobolales</taxon>
        <taxon>Sporidiobolaceae</taxon>
        <taxon>Rhodotorula</taxon>
    </lineage>
</organism>
<evidence type="ECO:0000256" key="1">
    <source>
        <dbReference type="SAM" id="MobiDB-lite"/>
    </source>
</evidence>
<name>A0A0K3CKN2_RHOTO</name>
<protein>
    <submittedName>
        <fullName evidence="4 5">Polysaccharide lyase family 14 protein</fullName>
    </submittedName>
</protein>
<accession>A0A0K3CKN2</accession>
<keyword evidence="2" id="KW-0732">Signal</keyword>
<dbReference type="InterPro" id="IPR048958">
    <property type="entry name" value="Polysacc_lyase_14"/>
</dbReference>
<evidence type="ECO:0000313" key="7">
    <source>
        <dbReference type="Proteomes" id="UP000239560"/>
    </source>
</evidence>
<proteinExistence type="predicted"/>
<feature type="signal peptide" evidence="2">
    <location>
        <begin position="1"/>
        <end position="22"/>
    </location>
</feature>
<dbReference type="EMBL" id="LCTV02000007">
    <property type="protein sequence ID" value="PRQ73540.1"/>
    <property type="molecule type" value="Genomic_DNA"/>
</dbReference>
<evidence type="ECO:0000313" key="5">
    <source>
        <dbReference type="EMBL" id="PRQ73540.1"/>
    </source>
</evidence>
<keyword evidence="4" id="KW-0456">Lyase</keyword>
<evidence type="ECO:0000313" key="6">
    <source>
        <dbReference type="Proteomes" id="UP000199069"/>
    </source>
</evidence>
<evidence type="ECO:0000256" key="2">
    <source>
        <dbReference type="SAM" id="SignalP"/>
    </source>
</evidence>
<gene>
    <name evidence="4" type="primary">FGENESH: predicted gene_7.12</name>
    <name evidence="5" type="ORF">AAT19DRAFT_15107</name>
    <name evidence="4" type="ORF">BN2166_0036270</name>
</gene>
<dbReference type="EMBL" id="CWKI01000007">
    <property type="protein sequence ID" value="CTR07766.1"/>
    <property type="molecule type" value="Genomic_DNA"/>
</dbReference>
<dbReference type="AlphaFoldDB" id="A0A0K3CKN2"/>
<keyword evidence="6" id="KW-1185">Reference proteome</keyword>
<reference evidence="4 6" key="1">
    <citation type="submission" date="2015-07" db="EMBL/GenBank/DDBJ databases">
        <authorList>
            <person name="Cajimat M.N.B."/>
            <person name="Milazzo M.L."/>
            <person name="Fulhorst C.F."/>
        </authorList>
    </citation>
    <scope>NUCLEOTIDE SEQUENCE [LARGE SCALE GENOMIC DNA]</scope>
    <source>
        <strain evidence="4">Single colony</strain>
    </source>
</reference>
<feature type="region of interest" description="Disordered" evidence="1">
    <location>
        <begin position="196"/>
        <end position="258"/>
    </location>
</feature>
<feature type="compositionally biased region" description="Low complexity" evidence="1">
    <location>
        <begin position="196"/>
        <end position="255"/>
    </location>
</feature>
<reference evidence="5 7" key="2">
    <citation type="journal article" date="2018" name="Elife">
        <title>Functional genomics of lipid metabolism in the oleaginous yeast Rhodosporidium toruloides.</title>
        <authorList>
            <person name="Coradetti S.T."/>
            <person name="Pinel D."/>
            <person name="Geiselman G."/>
            <person name="Ito M."/>
            <person name="Mondo S."/>
            <person name="Reilly M.C."/>
            <person name="Cheng Y.F."/>
            <person name="Bauer S."/>
            <person name="Grigoriev I."/>
            <person name="Gladden J.M."/>
            <person name="Simmons B.A."/>
            <person name="Brem R."/>
            <person name="Arkin A.P."/>
            <person name="Skerker J.M."/>
        </authorList>
    </citation>
    <scope>NUCLEOTIDE SEQUENCE [LARGE SCALE GENOMIC DNA]</scope>
    <source>
        <strain evidence="5 7">NBRC 0880</strain>
    </source>
</reference>
<feature type="domain" description="Polysaccharide lyase 14" evidence="3">
    <location>
        <begin position="320"/>
        <end position="497"/>
    </location>
</feature>